<evidence type="ECO:0000256" key="15">
    <source>
        <dbReference type="SAM" id="Phobius"/>
    </source>
</evidence>
<protein>
    <submittedName>
        <fullName evidence="16">GH15389</fullName>
    </submittedName>
</protein>
<dbReference type="HOGENOM" id="CLU_001570_5_1_1"/>
<dbReference type="GO" id="GO:0020037">
    <property type="term" value="F:heme binding"/>
    <property type="evidence" value="ECO:0007669"/>
    <property type="project" value="InterPro"/>
</dbReference>
<dbReference type="SUPFAM" id="SSF48264">
    <property type="entry name" value="Cytochrome P450"/>
    <property type="match status" value="1"/>
</dbReference>
<evidence type="ECO:0000256" key="8">
    <source>
        <dbReference type="ARBA" id="ARBA00022824"/>
    </source>
</evidence>
<dbReference type="PANTHER" id="PTHR24291">
    <property type="entry name" value="CYTOCHROME P450 FAMILY 4"/>
    <property type="match status" value="1"/>
</dbReference>
<keyword evidence="13 15" id="KW-0472">Membrane</keyword>
<evidence type="ECO:0000256" key="12">
    <source>
        <dbReference type="ARBA" id="ARBA00023033"/>
    </source>
</evidence>
<dbReference type="GO" id="GO:0016705">
    <property type="term" value="F:oxidoreductase activity, acting on paired donors, with incorporation or reduction of molecular oxygen"/>
    <property type="evidence" value="ECO:0007669"/>
    <property type="project" value="InterPro"/>
</dbReference>
<comment type="function">
    <text evidence="2">May be involved in the metabolism of insect hormones and in the breakdown of synthetic insecticides.</text>
</comment>
<keyword evidence="12" id="KW-0503">Monooxygenase</keyword>
<keyword evidence="7 14" id="KW-0479">Metal-binding</keyword>
<gene>
    <name evidence="16" type="primary">Dgri\GH15389</name>
    <name evidence="16" type="ORF">Dgri_GH15389</name>
</gene>
<evidence type="ECO:0000256" key="2">
    <source>
        <dbReference type="ARBA" id="ARBA00003690"/>
    </source>
</evidence>
<dbReference type="GO" id="GO:0004497">
    <property type="term" value="F:monooxygenase activity"/>
    <property type="evidence" value="ECO:0007669"/>
    <property type="project" value="UniProtKB-KW"/>
</dbReference>
<name>B4JUN7_DROGR</name>
<keyword evidence="17" id="KW-1185">Reference proteome</keyword>
<evidence type="ECO:0000256" key="13">
    <source>
        <dbReference type="ARBA" id="ARBA00023136"/>
    </source>
</evidence>
<keyword evidence="9" id="KW-0492">Microsome</keyword>
<dbReference type="OrthoDB" id="1470350at2759"/>
<organism evidence="17">
    <name type="scientific">Drosophila grimshawi</name>
    <name type="common">Hawaiian fruit fly</name>
    <name type="synonym">Idiomyia grimshawi</name>
    <dbReference type="NCBI Taxonomy" id="7222"/>
    <lineage>
        <taxon>Eukaryota</taxon>
        <taxon>Metazoa</taxon>
        <taxon>Ecdysozoa</taxon>
        <taxon>Arthropoda</taxon>
        <taxon>Hexapoda</taxon>
        <taxon>Insecta</taxon>
        <taxon>Pterygota</taxon>
        <taxon>Neoptera</taxon>
        <taxon>Endopterygota</taxon>
        <taxon>Diptera</taxon>
        <taxon>Brachycera</taxon>
        <taxon>Muscomorpha</taxon>
        <taxon>Ephydroidea</taxon>
        <taxon>Drosophilidae</taxon>
        <taxon>Drosophila</taxon>
        <taxon>Hawaiian Drosophila</taxon>
    </lineage>
</organism>
<comment type="subcellular location">
    <subcellularLocation>
        <location evidence="4">Endoplasmic reticulum membrane</location>
        <topology evidence="4">Peripheral membrane protein</topology>
    </subcellularLocation>
    <subcellularLocation>
        <location evidence="3">Microsome membrane</location>
        <topology evidence="3">Peripheral membrane protein</topology>
    </subcellularLocation>
</comment>
<evidence type="ECO:0000256" key="5">
    <source>
        <dbReference type="ARBA" id="ARBA00010617"/>
    </source>
</evidence>
<evidence type="ECO:0000256" key="10">
    <source>
        <dbReference type="ARBA" id="ARBA00023002"/>
    </source>
</evidence>
<evidence type="ECO:0000256" key="7">
    <source>
        <dbReference type="ARBA" id="ARBA00022723"/>
    </source>
</evidence>
<dbReference type="InterPro" id="IPR001128">
    <property type="entry name" value="Cyt_P450"/>
</dbReference>
<evidence type="ECO:0000256" key="4">
    <source>
        <dbReference type="ARBA" id="ARBA00004406"/>
    </source>
</evidence>
<dbReference type="KEGG" id="dgr:6568464"/>
<dbReference type="EMBL" id="CH916374">
    <property type="protein sequence ID" value="EDV91207.1"/>
    <property type="molecule type" value="Genomic_DNA"/>
</dbReference>
<dbReference type="SMR" id="B4JUN7"/>
<feature type="binding site" description="axial binding residue" evidence="14">
    <location>
        <position position="438"/>
    </location>
    <ligand>
        <name>heme</name>
        <dbReference type="ChEBI" id="CHEBI:30413"/>
    </ligand>
    <ligandPart>
        <name>Fe</name>
        <dbReference type="ChEBI" id="CHEBI:18248"/>
    </ligandPart>
</feature>
<evidence type="ECO:0000256" key="11">
    <source>
        <dbReference type="ARBA" id="ARBA00023004"/>
    </source>
</evidence>
<keyword evidence="6 14" id="KW-0349">Heme</keyword>
<dbReference type="InParanoid" id="B4JUN7"/>
<evidence type="ECO:0000256" key="3">
    <source>
        <dbReference type="ARBA" id="ARBA00004174"/>
    </source>
</evidence>
<dbReference type="CDD" id="cd11057">
    <property type="entry name" value="CYP313-like"/>
    <property type="match status" value="1"/>
</dbReference>
<dbReference type="InterPro" id="IPR036396">
    <property type="entry name" value="Cyt_P450_sf"/>
</dbReference>
<dbReference type="PRINTS" id="PR00463">
    <property type="entry name" value="EP450I"/>
</dbReference>
<evidence type="ECO:0000256" key="1">
    <source>
        <dbReference type="ARBA" id="ARBA00001971"/>
    </source>
</evidence>
<comment type="similarity">
    <text evidence="5">Belongs to the cytochrome P450 family.</text>
</comment>
<dbReference type="eggNOG" id="KOG0157">
    <property type="taxonomic scope" value="Eukaryota"/>
</dbReference>
<evidence type="ECO:0000256" key="14">
    <source>
        <dbReference type="PIRSR" id="PIRSR602401-1"/>
    </source>
</evidence>
<dbReference type="GO" id="GO:0005506">
    <property type="term" value="F:iron ion binding"/>
    <property type="evidence" value="ECO:0007669"/>
    <property type="project" value="InterPro"/>
</dbReference>
<keyword evidence="15" id="KW-1133">Transmembrane helix</keyword>
<reference evidence="16 17" key="1">
    <citation type="journal article" date="2007" name="Nature">
        <title>Evolution of genes and genomes on the Drosophila phylogeny.</title>
        <authorList>
            <consortium name="Drosophila 12 Genomes Consortium"/>
            <person name="Clark A.G."/>
            <person name="Eisen M.B."/>
            <person name="Smith D.R."/>
            <person name="Bergman C.M."/>
            <person name="Oliver B."/>
            <person name="Markow T.A."/>
            <person name="Kaufman T.C."/>
            <person name="Kellis M."/>
            <person name="Gelbart W."/>
            <person name="Iyer V.N."/>
            <person name="Pollard D.A."/>
            <person name="Sackton T.B."/>
            <person name="Larracuente A.M."/>
            <person name="Singh N.D."/>
            <person name="Abad J.P."/>
            <person name="Abt D.N."/>
            <person name="Adryan B."/>
            <person name="Aguade M."/>
            <person name="Akashi H."/>
            <person name="Anderson W.W."/>
            <person name="Aquadro C.F."/>
            <person name="Ardell D.H."/>
            <person name="Arguello R."/>
            <person name="Artieri C.G."/>
            <person name="Barbash D.A."/>
            <person name="Barker D."/>
            <person name="Barsanti P."/>
            <person name="Batterham P."/>
            <person name="Batzoglou S."/>
            <person name="Begun D."/>
            <person name="Bhutkar A."/>
            <person name="Blanco E."/>
            <person name="Bosak S.A."/>
            <person name="Bradley R.K."/>
            <person name="Brand A.D."/>
            <person name="Brent M.R."/>
            <person name="Brooks A.N."/>
            <person name="Brown R.H."/>
            <person name="Butlin R.K."/>
            <person name="Caggese C."/>
            <person name="Calvi B.R."/>
            <person name="Bernardo de Carvalho A."/>
            <person name="Caspi A."/>
            <person name="Castrezana S."/>
            <person name="Celniker S.E."/>
            <person name="Chang J.L."/>
            <person name="Chapple C."/>
            <person name="Chatterji S."/>
            <person name="Chinwalla A."/>
            <person name="Civetta A."/>
            <person name="Clifton S.W."/>
            <person name="Comeron J.M."/>
            <person name="Costello J.C."/>
            <person name="Coyne J.A."/>
            <person name="Daub J."/>
            <person name="David R.G."/>
            <person name="Delcher A.L."/>
            <person name="Delehaunty K."/>
            <person name="Do C.B."/>
            <person name="Ebling H."/>
            <person name="Edwards K."/>
            <person name="Eickbush T."/>
            <person name="Evans J.D."/>
            <person name="Filipski A."/>
            <person name="Findeiss S."/>
            <person name="Freyhult E."/>
            <person name="Fulton L."/>
            <person name="Fulton R."/>
            <person name="Garcia A.C."/>
            <person name="Gardiner A."/>
            <person name="Garfield D.A."/>
            <person name="Garvin B.E."/>
            <person name="Gibson G."/>
            <person name="Gilbert D."/>
            <person name="Gnerre S."/>
            <person name="Godfrey J."/>
            <person name="Good R."/>
            <person name="Gotea V."/>
            <person name="Gravely B."/>
            <person name="Greenberg A.J."/>
            <person name="Griffiths-Jones S."/>
            <person name="Gross S."/>
            <person name="Guigo R."/>
            <person name="Gustafson E.A."/>
            <person name="Haerty W."/>
            <person name="Hahn M.W."/>
            <person name="Halligan D.L."/>
            <person name="Halpern A.L."/>
            <person name="Halter G.M."/>
            <person name="Han M.V."/>
            <person name="Heger A."/>
            <person name="Hillier L."/>
            <person name="Hinrichs A.S."/>
            <person name="Holmes I."/>
            <person name="Hoskins R.A."/>
            <person name="Hubisz M.J."/>
            <person name="Hultmark D."/>
            <person name="Huntley M.A."/>
            <person name="Jaffe D.B."/>
            <person name="Jagadeeshan S."/>
            <person name="Jeck W.R."/>
            <person name="Johnson J."/>
            <person name="Jones C.D."/>
            <person name="Jordan W.C."/>
            <person name="Karpen G.H."/>
            <person name="Kataoka E."/>
            <person name="Keightley P.D."/>
            <person name="Kheradpour P."/>
            <person name="Kirkness E.F."/>
            <person name="Koerich L.B."/>
            <person name="Kristiansen K."/>
            <person name="Kudrna D."/>
            <person name="Kulathinal R.J."/>
            <person name="Kumar S."/>
            <person name="Kwok R."/>
            <person name="Lander E."/>
            <person name="Langley C.H."/>
            <person name="Lapoint R."/>
            <person name="Lazzaro B.P."/>
            <person name="Lee S.J."/>
            <person name="Levesque L."/>
            <person name="Li R."/>
            <person name="Lin C.F."/>
            <person name="Lin M.F."/>
            <person name="Lindblad-Toh K."/>
            <person name="Llopart A."/>
            <person name="Long M."/>
            <person name="Low L."/>
            <person name="Lozovsky E."/>
            <person name="Lu J."/>
            <person name="Luo M."/>
            <person name="Machado C.A."/>
            <person name="Makalowski W."/>
            <person name="Marzo M."/>
            <person name="Matsuda M."/>
            <person name="Matzkin L."/>
            <person name="McAllister B."/>
            <person name="McBride C.S."/>
            <person name="McKernan B."/>
            <person name="McKernan K."/>
            <person name="Mendez-Lago M."/>
            <person name="Minx P."/>
            <person name="Mollenhauer M.U."/>
            <person name="Montooth K."/>
            <person name="Mount S.M."/>
            <person name="Mu X."/>
            <person name="Myers E."/>
            <person name="Negre B."/>
            <person name="Newfeld S."/>
            <person name="Nielsen R."/>
            <person name="Noor M.A."/>
            <person name="O'Grady P."/>
            <person name="Pachter L."/>
            <person name="Papaceit M."/>
            <person name="Parisi M.J."/>
            <person name="Parisi M."/>
            <person name="Parts L."/>
            <person name="Pedersen J.S."/>
            <person name="Pesole G."/>
            <person name="Phillippy A.M."/>
            <person name="Ponting C.P."/>
            <person name="Pop M."/>
            <person name="Porcelli D."/>
            <person name="Powell J.R."/>
            <person name="Prohaska S."/>
            <person name="Pruitt K."/>
            <person name="Puig M."/>
            <person name="Quesneville H."/>
            <person name="Ram K.R."/>
            <person name="Rand D."/>
            <person name="Rasmussen M.D."/>
            <person name="Reed L.K."/>
            <person name="Reenan R."/>
            <person name="Reily A."/>
            <person name="Remington K.A."/>
            <person name="Rieger T.T."/>
            <person name="Ritchie M.G."/>
            <person name="Robin C."/>
            <person name="Rogers Y.H."/>
            <person name="Rohde C."/>
            <person name="Rozas J."/>
            <person name="Rubenfield M.J."/>
            <person name="Ruiz A."/>
            <person name="Russo S."/>
            <person name="Salzberg S.L."/>
            <person name="Sanchez-Gracia A."/>
            <person name="Saranga D.J."/>
            <person name="Sato H."/>
            <person name="Schaeffer S.W."/>
            <person name="Schatz M.C."/>
            <person name="Schlenke T."/>
            <person name="Schwartz R."/>
            <person name="Segarra C."/>
            <person name="Singh R.S."/>
            <person name="Sirot L."/>
            <person name="Sirota M."/>
            <person name="Sisneros N.B."/>
            <person name="Smith C.D."/>
            <person name="Smith T.F."/>
            <person name="Spieth J."/>
            <person name="Stage D.E."/>
            <person name="Stark A."/>
            <person name="Stephan W."/>
            <person name="Strausberg R.L."/>
            <person name="Strempel S."/>
            <person name="Sturgill D."/>
            <person name="Sutton G."/>
            <person name="Sutton G.G."/>
            <person name="Tao W."/>
            <person name="Teichmann S."/>
            <person name="Tobari Y.N."/>
            <person name="Tomimura Y."/>
            <person name="Tsolas J.M."/>
            <person name="Valente V.L."/>
            <person name="Venter E."/>
            <person name="Venter J.C."/>
            <person name="Vicario S."/>
            <person name="Vieira F.G."/>
            <person name="Vilella A.J."/>
            <person name="Villasante A."/>
            <person name="Walenz B."/>
            <person name="Wang J."/>
            <person name="Wasserman M."/>
            <person name="Watts T."/>
            <person name="Wilson D."/>
            <person name="Wilson R.K."/>
            <person name="Wing R.A."/>
            <person name="Wolfner M.F."/>
            <person name="Wong A."/>
            <person name="Wong G.K."/>
            <person name="Wu C.I."/>
            <person name="Wu G."/>
            <person name="Yamamoto D."/>
            <person name="Yang H.P."/>
            <person name="Yang S.P."/>
            <person name="Yorke J.A."/>
            <person name="Yoshida K."/>
            <person name="Zdobnov E."/>
            <person name="Zhang P."/>
            <person name="Zhang Y."/>
            <person name="Zimin A.V."/>
            <person name="Baldwin J."/>
            <person name="Abdouelleil A."/>
            <person name="Abdulkadir J."/>
            <person name="Abebe A."/>
            <person name="Abera B."/>
            <person name="Abreu J."/>
            <person name="Acer S.C."/>
            <person name="Aftuck L."/>
            <person name="Alexander A."/>
            <person name="An P."/>
            <person name="Anderson E."/>
            <person name="Anderson S."/>
            <person name="Arachi H."/>
            <person name="Azer M."/>
            <person name="Bachantsang P."/>
            <person name="Barry A."/>
            <person name="Bayul T."/>
            <person name="Berlin A."/>
            <person name="Bessette D."/>
            <person name="Bloom T."/>
            <person name="Blye J."/>
            <person name="Boguslavskiy L."/>
            <person name="Bonnet C."/>
            <person name="Boukhgalter B."/>
            <person name="Bourzgui I."/>
            <person name="Brown A."/>
            <person name="Cahill P."/>
            <person name="Channer S."/>
            <person name="Cheshatsang Y."/>
            <person name="Chuda L."/>
            <person name="Citroen M."/>
            <person name="Collymore A."/>
            <person name="Cooke P."/>
            <person name="Costello M."/>
            <person name="D'Aco K."/>
            <person name="Daza R."/>
            <person name="De Haan G."/>
            <person name="DeGray S."/>
            <person name="DeMaso C."/>
            <person name="Dhargay N."/>
            <person name="Dooley K."/>
            <person name="Dooley E."/>
            <person name="Doricent M."/>
            <person name="Dorje P."/>
            <person name="Dorjee K."/>
            <person name="Dupes A."/>
            <person name="Elong R."/>
            <person name="Falk J."/>
            <person name="Farina A."/>
            <person name="Faro S."/>
            <person name="Ferguson D."/>
            <person name="Fisher S."/>
            <person name="Foley C.D."/>
            <person name="Franke A."/>
            <person name="Friedrich D."/>
            <person name="Gadbois L."/>
            <person name="Gearin G."/>
            <person name="Gearin C.R."/>
            <person name="Giannoukos G."/>
            <person name="Goode T."/>
            <person name="Graham J."/>
            <person name="Grandbois E."/>
            <person name="Grewal S."/>
            <person name="Gyaltsen K."/>
            <person name="Hafez N."/>
            <person name="Hagos B."/>
            <person name="Hall J."/>
            <person name="Henson C."/>
            <person name="Hollinger A."/>
            <person name="Honan T."/>
            <person name="Huard M.D."/>
            <person name="Hughes L."/>
            <person name="Hurhula B."/>
            <person name="Husby M.E."/>
            <person name="Kamat A."/>
            <person name="Kanga B."/>
            <person name="Kashin S."/>
            <person name="Khazanovich D."/>
            <person name="Kisner P."/>
            <person name="Lance K."/>
            <person name="Lara M."/>
            <person name="Lee W."/>
            <person name="Lennon N."/>
            <person name="Letendre F."/>
            <person name="LeVine R."/>
            <person name="Lipovsky A."/>
            <person name="Liu X."/>
            <person name="Liu J."/>
            <person name="Liu S."/>
            <person name="Lokyitsang T."/>
            <person name="Lokyitsang Y."/>
            <person name="Lubonja R."/>
            <person name="Lui A."/>
            <person name="MacDonald P."/>
            <person name="Magnisalis V."/>
            <person name="Maru K."/>
            <person name="Matthews C."/>
            <person name="McCusker W."/>
            <person name="McDonough S."/>
            <person name="Mehta T."/>
            <person name="Meldrim J."/>
            <person name="Meneus L."/>
            <person name="Mihai O."/>
            <person name="Mihalev A."/>
            <person name="Mihova T."/>
            <person name="Mittelman R."/>
            <person name="Mlenga V."/>
            <person name="Montmayeur A."/>
            <person name="Mulrain L."/>
            <person name="Navidi A."/>
            <person name="Naylor J."/>
            <person name="Negash T."/>
            <person name="Nguyen T."/>
            <person name="Nguyen N."/>
            <person name="Nicol R."/>
            <person name="Norbu C."/>
            <person name="Norbu N."/>
            <person name="Novod N."/>
            <person name="O'Neill B."/>
            <person name="Osman S."/>
            <person name="Markiewicz E."/>
            <person name="Oyono O.L."/>
            <person name="Patti C."/>
            <person name="Phunkhang P."/>
            <person name="Pierre F."/>
            <person name="Priest M."/>
            <person name="Raghuraman S."/>
            <person name="Rege F."/>
            <person name="Reyes R."/>
            <person name="Rise C."/>
            <person name="Rogov P."/>
            <person name="Ross K."/>
            <person name="Ryan E."/>
            <person name="Settipalli S."/>
            <person name="Shea T."/>
            <person name="Sherpa N."/>
            <person name="Shi L."/>
            <person name="Shih D."/>
            <person name="Sparrow T."/>
            <person name="Spaulding J."/>
            <person name="Stalker J."/>
            <person name="Stange-Thomann N."/>
            <person name="Stavropoulos S."/>
            <person name="Stone C."/>
            <person name="Strader C."/>
            <person name="Tesfaye S."/>
            <person name="Thomson T."/>
            <person name="Thoulutsang Y."/>
            <person name="Thoulutsang D."/>
            <person name="Topham K."/>
            <person name="Topping I."/>
            <person name="Tsamla T."/>
            <person name="Vassiliev H."/>
            <person name="Vo A."/>
            <person name="Wangchuk T."/>
            <person name="Wangdi T."/>
            <person name="Weiand M."/>
            <person name="Wilkinson J."/>
            <person name="Wilson A."/>
            <person name="Yadav S."/>
            <person name="Young G."/>
            <person name="Yu Q."/>
            <person name="Zembek L."/>
            <person name="Zhong D."/>
            <person name="Zimmer A."/>
            <person name="Zwirko Z."/>
            <person name="Jaffe D.B."/>
            <person name="Alvarez P."/>
            <person name="Brockman W."/>
            <person name="Butler J."/>
            <person name="Chin C."/>
            <person name="Gnerre S."/>
            <person name="Grabherr M."/>
            <person name="Kleber M."/>
            <person name="Mauceli E."/>
            <person name="MacCallum I."/>
        </authorList>
    </citation>
    <scope>NUCLEOTIDE SEQUENCE [LARGE SCALE GENOMIC DNA]</scope>
    <source>
        <strain evidence="17">Tucson 15287-2541.00</strain>
    </source>
</reference>
<dbReference type="Proteomes" id="UP000001070">
    <property type="component" value="Unassembled WGS sequence"/>
</dbReference>
<keyword evidence="8" id="KW-0256">Endoplasmic reticulum</keyword>
<dbReference type="AlphaFoldDB" id="B4JUN7"/>
<dbReference type="PANTHER" id="PTHR24291:SF189">
    <property type="entry name" value="CYTOCHROME P450 4C3-RELATED"/>
    <property type="match status" value="1"/>
</dbReference>
<dbReference type="PRINTS" id="PR00385">
    <property type="entry name" value="P450"/>
</dbReference>
<evidence type="ECO:0000256" key="6">
    <source>
        <dbReference type="ARBA" id="ARBA00022617"/>
    </source>
</evidence>
<comment type="cofactor">
    <cofactor evidence="1 14">
        <name>heme</name>
        <dbReference type="ChEBI" id="CHEBI:30413"/>
    </cofactor>
</comment>
<sequence length="492" mass="56551">MKFNLLILCVILIIVYFIYFLCSRREYYKLLSKFPGPLGYPLIGIAHKLLRKGGLLKLLRTYIRDYGTTVITWMGPLPVLIVSDPQVTQDVLTSPYCVNKSFMYKIIDDAIGTGLFSLKDPVWSEHRKLLNPAFAHKVLLNTLPIFNRESEILVNELDKLVDAGELDLMPLLQHCSLSIATQSTMGSSVKEEPKFKNKSLMTYYQCLQECIADFTICPWLNIKIIRQLFGKEECYENSKLQIRKFISKLVAERLEADISGKTPANNSSFLNLAVGHFERGIFSRKNIEAESNIMVFAAFETSSKTVGYALMLLAMFPECQERVFEEIKTLFPKSGDFSVSYEEAQQMVYLDLVMNETMRLIAPVPLVARETSNDFMLSNGVHIPKGMQIVIDIFHMHRSKDIWGPDAESFNPDHFLPHNLQDKHPYAFIPFTKGIRSCIGWRYGLLSLKVTLAKLLRNYRFSTKFKFEDLQYVENVTIKLKTTPLLKLERRI</sequence>
<dbReference type="Pfam" id="PF00067">
    <property type="entry name" value="p450"/>
    <property type="match status" value="1"/>
</dbReference>
<feature type="transmembrane region" description="Helical" evidence="15">
    <location>
        <begin position="5"/>
        <end position="21"/>
    </location>
</feature>
<dbReference type="GO" id="GO:0005789">
    <property type="term" value="C:endoplasmic reticulum membrane"/>
    <property type="evidence" value="ECO:0007669"/>
    <property type="project" value="UniProtKB-SubCell"/>
</dbReference>
<dbReference type="InterPro" id="IPR050196">
    <property type="entry name" value="Cytochrome_P450_Monoox"/>
</dbReference>
<dbReference type="InterPro" id="IPR002401">
    <property type="entry name" value="Cyt_P450_E_grp-I"/>
</dbReference>
<proteinExistence type="inferred from homology"/>
<evidence type="ECO:0000313" key="17">
    <source>
        <dbReference type="Proteomes" id="UP000001070"/>
    </source>
</evidence>
<dbReference type="Gene3D" id="1.10.630.10">
    <property type="entry name" value="Cytochrome P450"/>
    <property type="match status" value="1"/>
</dbReference>
<keyword evidence="11 14" id="KW-0408">Iron</keyword>
<keyword evidence="10" id="KW-0560">Oxidoreductase</keyword>
<evidence type="ECO:0000313" key="16">
    <source>
        <dbReference type="EMBL" id="EDV91207.1"/>
    </source>
</evidence>
<dbReference type="STRING" id="7222.B4JUN7"/>
<accession>B4JUN7</accession>
<dbReference type="PhylomeDB" id="B4JUN7"/>
<dbReference type="OMA" id="LIECATE"/>
<evidence type="ECO:0000256" key="9">
    <source>
        <dbReference type="ARBA" id="ARBA00022848"/>
    </source>
</evidence>
<keyword evidence="15" id="KW-0812">Transmembrane</keyword>